<evidence type="ECO:0000313" key="2">
    <source>
        <dbReference type="EMBL" id="KYQ55219.1"/>
    </source>
</evidence>
<organism evidence="2 3">
    <name type="scientific">Mycetomoellerius zeteki</name>
    <dbReference type="NCBI Taxonomy" id="64791"/>
    <lineage>
        <taxon>Eukaryota</taxon>
        <taxon>Metazoa</taxon>
        <taxon>Ecdysozoa</taxon>
        <taxon>Arthropoda</taxon>
        <taxon>Hexapoda</taxon>
        <taxon>Insecta</taxon>
        <taxon>Pterygota</taxon>
        <taxon>Neoptera</taxon>
        <taxon>Endopterygota</taxon>
        <taxon>Hymenoptera</taxon>
        <taxon>Apocrita</taxon>
        <taxon>Aculeata</taxon>
        <taxon>Formicoidea</taxon>
        <taxon>Formicidae</taxon>
        <taxon>Myrmicinae</taxon>
        <taxon>Mycetomoellerius</taxon>
    </lineage>
</organism>
<keyword evidence="3" id="KW-1185">Reference proteome</keyword>
<evidence type="ECO:0000313" key="3">
    <source>
        <dbReference type="Proteomes" id="UP000075809"/>
    </source>
</evidence>
<protein>
    <submittedName>
        <fullName evidence="2">Uncharacterized protein</fullName>
    </submittedName>
</protein>
<feature type="region of interest" description="Disordered" evidence="1">
    <location>
        <begin position="16"/>
        <end position="38"/>
    </location>
</feature>
<sequence>MGGGWVAARAGTRRGEVDIGGAGGTVDKRHRETQRGRNIGVSTVRPGEKRKAKDTNGMLDFEQQTNQAQALASLDDDWHLLEGERTTFAIFFLPFLYLP</sequence>
<dbReference type="EMBL" id="KQ982548">
    <property type="protein sequence ID" value="KYQ55219.1"/>
    <property type="molecule type" value="Genomic_DNA"/>
</dbReference>
<name>A0A151X4K2_9HYME</name>
<gene>
    <name evidence="2" type="ORF">ALC60_05844</name>
</gene>
<dbReference type="AlphaFoldDB" id="A0A151X4K2"/>
<accession>A0A151X4K2</accession>
<proteinExistence type="predicted"/>
<feature type="compositionally biased region" description="Basic and acidic residues" evidence="1">
    <location>
        <begin position="26"/>
        <end position="35"/>
    </location>
</feature>
<evidence type="ECO:0000256" key="1">
    <source>
        <dbReference type="SAM" id="MobiDB-lite"/>
    </source>
</evidence>
<reference evidence="2 3" key="1">
    <citation type="submission" date="2015-09" db="EMBL/GenBank/DDBJ databases">
        <title>Trachymyrmex zeteki WGS genome.</title>
        <authorList>
            <person name="Nygaard S."/>
            <person name="Hu H."/>
            <person name="Boomsma J."/>
            <person name="Zhang G."/>
        </authorList>
    </citation>
    <scope>NUCLEOTIDE SEQUENCE [LARGE SCALE GENOMIC DNA]</scope>
    <source>
        <strain evidence="2">Tzet28-1</strain>
        <tissue evidence="2">Whole body</tissue>
    </source>
</reference>
<dbReference type="Proteomes" id="UP000075809">
    <property type="component" value="Unassembled WGS sequence"/>
</dbReference>